<feature type="region of interest" description="Disordered" evidence="1">
    <location>
        <begin position="1079"/>
        <end position="1123"/>
    </location>
</feature>
<proteinExistence type="predicted"/>
<dbReference type="InterPro" id="IPR000719">
    <property type="entry name" value="Prot_kinase_dom"/>
</dbReference>
<dbReference type="InterPro" id="IPR002035">
    <property type="entry name" value="VWF_A"/>
</dbReference>
<dbReference type="InterPro" id="IPR001245">
    <property type="entry name" value="Ser-Thr/Tyr_kinase_cat_dom"/>
</dbReference>
<dbReference type="OrthoDB" id="5581784at2759"/>
<feature type="region of interest" description="Disordered" evidence="1">
    <location>
        <begin position="1"/>
        <end position="32"/>
    </location>
</feature>
<name>A0A139A0L4_GONPJ</name>
<dbReference type="InterPro" id="IPR013694">
    <property type="entry name" value="VIT"/>
</dbReference>
<dbReference type="InterPro" id="IPR008271">
    <property type="entry name" value="Ser/Thr_kinase_AS"/>
</dbReference>
<dbReference type="Pfam" id="PF07714">
    <property type="entry name" value="PK_Tyr_Ser-Thr"/>
    <property type="match status" value="1"/>
</dbReference>
<dbReference type="Gene3D" id="1.10.510.10">
    <property type="entry name" value="Transferase(Phosphotransferase) domain 1"/>
    <property type="match status" value="1"/>
</dbReference>
<dbReference type="GO" id="GO:0004672">
    <property type="term" value="F:protein kinase activity"/>
    <property type="evidence" value="ECO:0007669"/>
    <property type="project" value="InterPro"/>
</dbReference>
<dbReference type="Gene3D" id="3.40.50.410">
    <property type="entry name" value="von Willebrand factor, type A domain"/>
    <property type="match status" value="1"/>
</dbReference>
<accession>A0A139A0L4</accession>
<evidence type="ECO:0000259" key="4">
    <source>
        <dbReference type="PROSITE" id="PS51468"/>
    </source>
</evidence>
<evidence type="ECO:0000313" key="6">
    <source>
        <dbReference type="Proteomes" id="UP000070544"/>
    </source>
</evidence>
<feature type="domain" description="Protein kinase" evidence="2">
    <location>
        <begin position="40"/>
        <end position="342"/>
    </location>
</feature>
<evidence type="ECO:0000259" key="2">
    <source>
        <dbReference type="PROSITE" id="PS50011"/>
    </source>
</evidence>
<dbReference type="Pfam" id="PF13768">
    <property type="entry name" value="VWA_3"/>
    <property type="match status" value="1"/>
</dbReference>
<evidence type="ECO:0000313" key="5">
    <source>
        <dbReference type="EMBL" id="KXS10309.1"/>
    </source>
</evidence>
<dbReference type="SMART" id="SM00327">
    <property type="entry name" value="VWA"/>
    <property type="match status" value="1"/>
</dbReference>
<evidence type="ECO:0008006" key="7">
    <source>
        <dbReference type="Google" id="ProtNLM"/>
    </source>
</evidence>
<gene>
    <name evidence="5" type="ORF">M427DRAFT_148899</name>
</gene>
<dbReference type="PANTHER" id="PTHR45737">
    <property type="entry name" value="VON WILLEBRAND FACTOR A DOMAIN-CONTAINING PROTEIN 5A"/>
    <property type="match status" value="1"/>
</dbReference>
<sequence>MLGPSPAELDTNPAHPDAGDGVSTAPTKRPSDWEIPESEIAFCNRLAAGGYGEVFLGEWQSLPVAVKRLFGAALTADLKKEFMDEVSVWKSLRHPHVSLLLGACVESQSPFMVSEFMANGEFSESACGVRLGSVCWAERFGLTKGDVTKYTAVNALGPARKVQLMRDIARGMLYLHSRDIVHSDLKGLNVLVSSSGQGLITDFGFARVRSGMALVDLPGTAIFMPPERFLTGVSDKKGDVYAFGVTCYQVRGGLRFMWTSFRSYVVSPKPQKIWTNNKPFSGGASGDELYSLIVNKGYRPDQVKPFVGAPPELVTMVRMCWNDDPDLRPEFSELVEKLSDILWVLGSLSCEPLVSWLTCHSSQSAAMDTSDPSNNAISELGANAYDVSQSKAALSSGPSSVSASTSTIMTSSSFAIPKLAATGSALVPPEEIEMLYAASTTFSVSTSVAKLGAALWGLLAVPLGVPTTPTAVPLRRVAIRVNIVDCIASVVLSQTYFNDGSSVIEAAYRFPVQEGAAVNGFEVDIDGKTIKGVCRERGVAAKQYNEAFSAGKRAALFQGQEDNSNVFQVLVGNISPGQSVTVRITYVHECPSNLQLDELRFNLPATALSKSSGATPASSPGESGSGMGYKMTIEVDVQATGGPVSLVDSTSHIVDVAIDIENPKHATVKMEQNSVFLDRDFVLVVKSSSLDKPRSALERNLRTGTKCAMLTFVPKFNIKEMPTELLILVDRSGSMLPVIETARSALACLLSSLPATTIFNVIGFGSAFAHLFPTSVPSTEENLNLAQERVVSNLGADMGGCNLLSVLEAVTTRPVLEGRQRSVVILTRGFLWDGRKILKLVAKASHKSSTRFFTLAVGDGVWGFLLKGIARAGMGVSESISNPDDQISRIEKILKIVQSPFVRNVKVIWRDPNLTTSMNINQSSLFQENSDSSEMSIQCAPYHSPPLYPGQRYISYAMMDSTVPDPTVIQISGVGPDGPMELKVDLPPENILAESINPLLHVMAARRLVQDIEENMSWLNVEPGEEIPVSRAKTAIVSLGTTHGIATRYTSYVAIKTDDIPVQTKADFRVEVPSDLNNYDAKPSDFVPSNQSGEGDLPGGGLFDDDDFENFDQSDGENEVNNS</sequence>
<dbReference type="PROSITE" id="PS00108">
    <property type="entry name" value="PROTEIN_KINASE_ST"/>
    <property type="match status" value="1"/>
</dbReference>
<dbReference type="SUPFAM" id="SSF56112">
    <property type="entry name" value="Protein kinase-like (PK-like)"/>
    <property type="match status" value="1"/>
</dbReference>
<evidence type="ECO:0000256" key="1">
    <source>
        <dbReference type="SAM" id="MobiDB-lite"/>
    </source>
</evidence>
<protein>
    <recommendedName>
        <fullName evidence="7">Kinase-like protein</fullName>
    </recommendedName>
</protein>
<organism evidence="5 6">
    <name type="scientific">Gonapodya prolifera (strain JEL478)</name>
    <name type="common">Monoblepharis prolifera</name>
    <dbReference type="NCBI Taxonomy" id="1344416"/>
    <lineage>
        <taxon>Eukaryota</taxon>
        <taxon>Fungi</taxon>
        <taxon>Fungi incertae sedis</taxon>
        <taxon>Chytridiomycota</taxon>
        <taxon>Chytridiomycota incertae sedis</taxon>
        <taxon>Monoblepharidomycetes</taxon>
        <taxon>Monoblepharidales</taxon>
        <taxon>Gonapodyaceae</taxon>
        <taxon>Gonapodya</taxon>
    </lineage>
</organism>
<dbReference type="SMART" id="SM00220">
    <property type="entry name" value="S_TKc"/>
    <property type="match status" value="1"/>
</dbReference>
<dbReference type="Proteomes" id="UP000070544">
    <property type="component" value="Unassembled WGS sequence"/>
</dbReference>
<dbReference type="GO" id="GO:0005524">
    <property type="term" value="F:ATP binding"/>
    <property type="evidence" value="ECO:0007669"/>
    <property type="project" value="InterPro"/>
</dbReference>
<keyword evidence="6" id="KW-1185">Reference proteome</keyword>
<dbReference type="Pfam" id="PF08487">
    <property type="entry name" value="VIT"/>
    <property type="match status" value="1"/>
</dbReference>
<dbReference type="InterPro" id="IPR011009">
    <property type="entry name" value="Kinase-like_dom_sf"/>
</dbReference>
<feature type="domain" description="VWFA" evidence="3">
    <location>
        <begin position="724"/>
        <end position="897"/>
    </location>
</feature>
<feature type="domain" description="VIT" evidence="4">
    <location>
        <begin position="458"/>
        <end position="588"/>
    </location>
</feature>
<evidence type="ECO:0000259" key="3">
    <source>
        <dbReference type="PROSITE" id="PS50234"/>
    </source>
</evidence>
<dbReference type="PROSITE" id="PS51468">
    <property type="entry name" value="VIT"/>
    <property type="match status" value="1"/>
</dbReference>
<dbReference type="AlphaFoldDB" id="A0A139A0L4"/>
<feature type="compositionally biased region" description="Acidic residues" evidence="1">
    <location>
        <begin position="1103"/>
        <end position="1123"/>
    </location>
</feature>
<dbReference type="InterPro" id="IPR036465">
    <property type="entry name" value="vWFA_dom_sf"/>
</dbReference>
<dbReference type="SUPFAM" id="SSF53300">
    <property type="entry name" value="vWA-like"/>
    <property type="match status" value="1"/>
</dbReference>
<dbReference type="Gene3D" id="3.30.200.20">
    <property type="entry name" value="Phosphorylase Kinase, domain 1"/>
    <property type="match status" value="1"/>
</dbReference>
<dbReference type="SMART" id="SM00609">
    <property type="entry name" value="VIT"/>
    <property type="match status" value="1"/>
</dbReference>
<dbReference type="PROSITE" id="PS50011">
    <property type="entry name" value="PROTEIN_KINASE_DOM"/>
    <property type="match status" value="1"/>
</dbReference>
<reference evidence="5 6" key="1">
    <citation type="journal article" date="2015" name="Genome Biol. Evol.">
        <title>Phylogenomic analyses indicate that early fungi evolved digesting cell walls of algal ancestors of land plants.</title>
        <authorList>
            <person name="Chang Y."/>
            <person name="Wang S."/>
            <person name="Sekimoto S."/>
            <person name="Aerts A.L."/>
            <person name="Choi C."/>
            <person name="Clum A."/>
            <person name="LaButti K.M."/>
            <person name="Lindquist E.A."/>
            <person name="Yee Ngan C."/>
            <person name="Ohm R.A."/>
            <person name="Salamov A.A."/>
            <person name="Grigoriev I.V."/>
            <person name="Spatafora J.W."/>
            <person name="Berbee M.L."/>
        </authorList>
    </citation>
    <scope>NUCLEOTIDE SEQUENCE [LARGE SCALE GENOMIC DNA]</scope>
    <source>
        <strain evidence="5 6">JEL478</strain>
    </source>
</reference>
<dbReference type="PROSITE" id="PS50234">
    <property type="entry name" value="VWFA"/>
    <property type="match status" value="1"/>
</dbReference>
<dbReference type="PANTHER" id="PTHR45737:SF6">
    <property type="entry name" value="VON WILLEBRAND FACTOR A DOMAIN-CONTAINING PROTEIN 5A"/>
    <property type="match status" value="1"/>
</dbReference>
<dbReference type="EMBL" id="KQ965830">
    <property type="protein sequence ID" value="KXS10309.1"/>
    <property type="molecule type" value="Genomic_DNA"/>
</dbReference>